<dbReference type="SUPFAM" id="SSF53756">
    <property type="entry name" value="UDP-Glycosyltransferase/glycogen phosphorylase"/>
    <property type="match status" value="1"/>
</dbReference>
<dbReference type="InterPro" id="IPR002213">
    <property type="entry name" value="UDP_glucos_trans"/>
</dbReference>
<dbReference type="PANTHER" id="PTHR48045:SF39">
    <property type="entry name" value="UDP-GLYCOSYLTRANSFERASE 86A1-LIKE"/>
    <property type="match status" value="1"/>
</dbReference>
<reference evidence="5" key="1">
    <citation type="submission" date="2025-08" db="UniProtKB">
        <authorList>
            <consortium name="RefSeq"/>
        </authorList>
    </citation>
    <scope>IDENTIFICATION</scope>
    <source>
        <tissue evidence="5">Leaves</tissue>
    </source>
</reference>
<keyword evidence="4" id="KW-1185">Reference proteome</keyword>
<dbReference type="InterPro" id="IPR035595">
    <property type="entry name" value="UDP_glycos_trans_CS"/>
</dbReference>
<dbReference type="Gene3D" id="3.40.50.2000">
    <property type="entry name" value="Glycogen Phosphorylase B"/>
    <property type="match status" value="1"/>
</dbReference>
<protein>
    <submittedName>
        <fullName evidence="5">UDP-glycosyltransferase 86A1-like</fullName>
    </submittedName>
</protein>
<evidence type="ECO:0000256" key="1">
    <source>
        <dbReference type="ARBA" id="ARBA00009995"/>
    </source>
</evidence>
<accession>A0A2I4E3P0</accession>
<sequence>MSVIGDEVIEHKLNVVPKVRPLQQTKRNFSTKKYEAIMDEVDSYAHVSKHDIAEIAYALSSSGGNFIWVLCPDVVNSDEPDFLTVGFEDDVRGRGLVVTWCHQIDVISHPTVGGFLTHCGWNSILESIWCGVPLLCFPLLTDQFTNRKLVVDGWRIGLNLCDKKLITREEVAAKINRVMGGKSGDALRMNTKELRNILENALNSIHGHGSSEKKSQ</sequence>
<evidence type="ECO:0000313" key="4">
    <source>
        <dbReference type="Proteomes" id="UP000235220"/>
    </source>
</evidence>
<dbReference type="Proteomes" id="UP000235220">
    <property type="component" value="Chromosome 4"/>
</dbReference>
<dbReference type="AlphaFoldDB" id="A0A2I4E3P0"/>
<evidence type="ECO:0000313" key="5">
    <source>
        <dbReference type="RefSeq" id="XP_018814020.1"/>
    </source>
</evidence>
<organism evidence="4 5">
    <name type="scientific">Juglans regia</name>
    <name type="common">English walnut</name>
    <dbReference type="NCBI Taxonomy" id="51240"/>
    <lineage>
        <taxon>Eukaryota</taxon>
        <taxon>Viridiplantae</taxon>
        <taxon>Streptophyta</taxon>
        <taxon>Embryophyta</taxon>
        <taxon>Tracheophyta</taxon>
        <taxon>Spermatophyta</taxon>
        <taxon>Magnoliopsida</taxon>
        <taxon>eudicotyledons</taxon>
        <taxon>Gunneridae</taxon>
        <taxon>Pentapetalae</taxon>
        <taxon>rosids</taxon>
        <taxon>fabids</taxon>
        <taxon>Fagales</taxon>
        <taxon>Juglandaceae</taxon>
        <taxon>Juglans</taxon>
    </lineage>
</organism>
<dbReference type="Gramene" id="Jr04_04860_p1">
    <property type="protein sequence ID" value="cds.Jr04_04860_p1"/>
    <property type="gene ID" value="Jr04_04860"/>
</dbReference>
<name>A0A2I4E3P0_JUGRE</name>
<dbReference type="GeneID" id="108985980"/>
<dbReference type="RefSeq" id="XP_018814020.1">
    <property type="nucleotide sequence ID" value="XM_018958475.1"/>
</dbReference>
<dbReference type="GO" id="GO:0035251">
    <property type="term" value="F:UDP-glucosyltransferase activity"/>
    <property type="evidence" value="ECO:0000318"/>
    <property type="project" value="GO_Central"/>
</dbReference>
<keyword evidence="3" id="KW-0328">Glycosyltransferase</keyword>
<dbReference type="CDD" id="cd03784">
    <property type="entry name" value="GT1_Gtf-like"/>
    <property type="match status" value="1"/>
</dbReference>
<evidence type="ECO:0000256" key="2">
    <source>
        <dbReference type="ARBA" id="ARBA00022679"/>
    </source>
</evidence>
<dbReference type="PROSITE" id="PS00375">
    <property type="entry name" value="UDPGT"/>
    <property type="match status" value="1"/>
</dbReference>
<comment type="similarity">
    <text evidence="1 3">Belongs to the UDP-glycosyltransferase family.</text>
</comment>
<dbReference type="Pfam" id="PF00201">
    <property type="entry name" value="UDPGT"/>
    <property type="match status" value="1"/>
</dbReference>
<evidence type="ECO:0000256" key="3">
    <source>
        <dbReference type="RuleBase" id="RU003718"/>
    </source>
</evidence>
<dbReference type="KEGG" id="jre:108985980"/>
<keyword evidence="2 3" id="KW-0808">Transferase</keyword>
<dbReference type="PANTHER" id="PTHR48045">
    <property type="entry name" value="UDP-GLYCOSYLTRANSFERASE 72B1"/>
    <property type="match status" value="1"/>
</dbReference>
<proteinExistence type="inferred from homology"/>
<dbReference type="OrthoDB" id="5835829at2759"/>
<gene>
    <name evidence="5" type="primary">LOC108985980</name>
</gene>